<sequence>MKQDTIRDRNKIALEVIESVLDELNGKNENLTDIPENRNLSIDSFLIIVEGRRDIISLRNLGITAEIIPCANQPAAEFCEKIAEKKKTAIILTDWDRKGGILASRLEIQLKNLDVPVDTSQREKLLFYSKREIKDVESLYNHVLKLREIVHGKETIEKENGFDSVFEPESDLE</sequence>
<comment type="caution">
    <text evidence="2">The sequence shown here is derived from an EMBL/GenBank/DDBJ whole genome shotgun (WGS) entry which is preliminary data.</text>
</comment>
<keyword evidence="3" id="KW-1185">Reference proteome</keyword>
<gene>
    <name evidence="2" type="ORF">MmiAt1_03730</name>
</gene>
<evidence type="ECO:0000313" key="3">
    <source>
        <dbReference type="Proteomes" id="UP001272052"/>
    </source>
</evidence>
<organism evidence="2 3">
    <name type="scientific">Methanimicrococcus hacksteinii</name>
    <dbReference type="NCBI Taxonomy" id="3028293"/>
    <lineage>
        <taxon>Archaea</taxon>
        <taxon>Methanobacteriati</taxon>
        <taxon>Methanobacteriota</taxon>
        <taxon>Stenosarchaea group</taxon>
        <taxon>Methanomicrobia</taxon>
        <taxon>Methanosarcinales</taxon>
        <taxon>Methanosarcinaceae</taxon>
        <taxon>Methanimicrococcus</taxon>
    </lineage>
</organism>
<dbReference type="PANTHER" id="PTHR39964">
    <property type="entry name" value="UPF0292 PROTEIN TK1411"/>
    <property type="match status" value="1"/>
</dbReference>
<dbReference type="RefSeq" id="WP_318785242.1">
    <property type="nucleotide sequence ID" value="NZ_JAWDKC010000008.1"/>
</dbReference>
<dbReference type="EMBL" id="JAWDKC010000008">
    <property type="protein sequence ID" value="MDV0444830.1"/>
    <property type="molecule type" value="Genomic_DNA"/>
</dbReference>
<evidence type="ECO:0000313" key="2">
    <source>
        <dbReference type="EMBL" id="MDV0444830.1"/>
    </source>
</evidence>
<feature type="domain" description="Toprim" evidence="1">
    <location>
        <begin position="44"/>
        <end position="125"/>
    </location>
</feature>
<proteinExistence type="predicted"/>
<protein>
    <recommendedName>
        <fullName evidence="1">Toprim domain-containing protein</fullName>
    </recommendedName>
</protein>
<dbReference type="InterPro" id="IPR006171">
    <property type="entry name" value="TOPRIM_dom"/>
</dbReference>
<dbReference type="SUPFAM" id="SSF110455">
    <property type="entry name" value="Toprim domain"/>
    <property type="match status" value="1"/>
</dbReference>
<dbReference type="Gene3D" id="3.40.1360.10">
    <property type="match status" value="1"/>
</dbReference>
<name>A0ABU3VNB2_9EURY</name>
<dbReference type="Pfam" id="PF01751">
    <property type="entry name" value="Toprim"/>
    <property type="match status" value="1"/>
</dbReference>
<dbReference type="PROSITE" id="PS50880">
    <property type="entry name" value="TOPRIM"/>
    <property type="match status" value="1"/>
</dbReference>
<dbReference type="Proteomes" id="UP001272052">
    <property type="component" value="Unassembled WGS sequence"/>
</dbReference>
<dbReference type="PANTHER" id="PTHR39964:SF2">
    <property type="entry name" value="UPF0292 PROTEIN MJ1624"/>
    <property type="match status" value="1"/>
</dbReference>
<accession>A0ABU3VNB2</accession>
<evidence type="ECO:0000259" key="1">
    <source>
        <dbReference type="PROSITE" id="PS50880"/>
    </source>
</evidence>
<reference evidence="2 3" key="1">
    <citation type="submission" date="2023-06" db="EMBL/GenBank/DDBJ databases">
        <title>Genome sequence of Methanimicrococcus sp. At1.</title>
        <authorList>
            <person name="Protasov E."/>
            <person name="Platt K."/>
            <person name="Poehlein A."/>
            <person name="Daniel R."/>
            <person name="Brune A."/>
        </authorList>
    </citation>
    <scope>NUCLEOTIDE SEQUENCE [LARGE SCALE GENOMIC DNA]</scope>
    <source>
        <strain evidence="2 3">At1</strain>
    </source>
</reference>